<evidence type="ECO:0000313" key="2">
    <source>
        <dbReference type="Proteomes" id="UP000003160"/>
    </source>
</evidence>
<sequence>MNLGNGASMNDNIHGVDIRNLPASLLDLVELHAKYKAIDKKTEYLLFRINGDPYILWIKYGKIGTLQNVEGFEIRSFYKCSEQRDFDRYNYTTTIKVDDQIIVVL</sequence>
<dbReference type="AlphaFoldDB" id="D1Q0R0"/>
<dbReference type="RefSeq" id="WP_007175187.1">
    <property type="nucleotide sequence ID" value="NZ_GG704783.1"/>
</dbReference>
<reference evidence="1 2" key="1">
    <citation type="submission" date="2009-10" db="EMBL/GenBank/DDBJ databases">
        <authorList>
            <person name="Qin X."/>
            <person name="Bachman B."/>
            <person name="Battles P."/>
            <person name="Bell A."/>
            <person name="Bess C."/>
            <person name="Bickham C."/>
            <person name="Chaboub L."/>
            <person name="Chen D."/>
            <person name="Coyle M."/>
            <person name="Deiros D.R."/>
            <person name="Dinh H."/>
            <person name="Forbes L."/>
            <person name="Fowler G."/>
            <person name="Francisco L."/>
            <person name="Fu Q."/>
            <person name="Gubbala S."/>
            <person name="Hale W."/>
            <person name="Han Y."/>
            <person name="Hemphill L."/>
            <person name="Highlander S.K."/>
            <person name="Hirani K."/>
            <person name="Hogues M."/>
            <person name="Jackson L."/>
            <person name="Jakkamsetti A."/>
            <person name="Javaid M."/>
            <person name="Jiang H."/>
            <person name="Korchina V."/>
            <person name="Kovar C."/>
            <person name="Lara F."/>
            <person name="Lee S."/>
            <person name="Mata R."/>
            <person name="Mathew T."/>
            <person name="Moen C."/>
            <person name="Morales K."/>
            <person name="Munidasa M."/>
            <person name="Nazareth L."/>
            <person name="Ngo R."/>
            <person name="Nguyen L."/>
            <person name="Okwuonu G."/>
            <person name="Ongeri F."/>
            <person name="Patil S."/>
            <person name="Petrosino J."/>
            <person name="Pham C."/>
            <person name="Pham P."/>
            <person name="Pu L.-L."/>
            <person name="Puazo M."/>
            <person name="Raj R."/>
            <person name="Reid J."/>
            <person name="Rouhana J."/>
            <person name="Saada N."/>
            <person name="Shang Y."/>
            <person name="Simmons D."/>
            <person name="Thornton R."/>
            <person name="Warren J."/>
            <person name="Weissenberger G."/>
            <person name="Zhang J."/>
            <person name="Zhang L."/>
            <person name="Zhou C."/>
            <person name="Zhu D."/>
            <person name="Muzny D."/>
            <person name="Worley K."/>
            <person name="Gibbs R."/>
        </authorList>
    </citation>
    <scope>NUCLEOTIDE SEQUENCE [LARGE SCALE GENOMIC DNA]</scope>
    <source>
        <strain evidence="1 2">DSM 17361</strain>
    </source>
</reference>
<gene>
    <name evidence="1" type="ORF">HMPREF0645_2795</name>
</gene>
<keyword evidence="2" id="KW-1185">Reference proteome</keyword>
<dbReference type="HOGENOM" id="CLU_2234064_0_0_10"/>
<evidence type="ECO:0000313" key="1">
    <source>
        <dbReference type="EMBL" id="EFA42807.1"/>
    </source>
</evidence>
<name>D1Q0R0_9BACT</name>
<dbReference type="Proteomes" id="UP000003160">
    <property type="component" value="Unassembled WGS sequence"/>
</dbReference>
<comment type="caution">
    <text evidence="1">The sequence shown here is derived from an EMBL/GenBank/DDBJ whole genome shotgun (WGS) entry which is preliminary data.</text>
</comment>
<proteinExistence type="predicted"/>
<protein>
    <submittedName>
        <fullName evidence="1">Uncharacterized protein</fullName>
    </submittedName>
</protein>
<organism evidence="1 2">
    <name type="scientific">Hallella bergensis DSM 17361</name>
    <dbReference type="NCBI Taxonomy" id="585502"/>
    <lineage>
        <taxon>Bacteria</taxon>
        <taxon>Pseudomonadati</taxon>
        <taxon>Bacteroidota</taxon>
        <taxon>Bacteroidia</taxon>
        <taxon>Bacteroidales</taxon>
        <taxon>Prevotellaceae</taxon>
        <taxon>Hallella</taxon>
    </lineage>
</organism>
<dbReference type="EMBL" id="ACKS01000110">
    <property type="protein sequence ID" value="EFA42807.1"/>
    <property type="molecule type" value="Genomic_DNA"/>
</dbReference>
<dbReference type="OrthoDB" id="788174at2"/>
<accession>D1Q0R0</accession>